<dbReference type="PRINTS" id="PR00363">
    <property type="entry name" value="CYTOCHROMEB5"/>
</dbReference>
<dbReference type="GO" id="GO:0090524">
    <property type="term" value="F:cytochrome-b5 reductase activity, acting on NADH"/>
    <property type="evidence" value="ECO:0007669"/>
    <property type="project" value="UniProtKB-EC"/>
</dbReference>
<name>A0A7L3LLU1_9CHAR</name>
<evidence type="ECO:0000313" key="22">
    <source>
        <dbReference type="Proteomes" id="UP000582182"/>
    </source>
</evidence>
<evidence type="ECO:0000259" key="19">
    <source>
        <dbReference type="PROSITE" id="PS51203"/>
    </source>
</evidence>
<dbReference type="CDD" id="cd06183">
    <property type="entry name" value="cyt_b5_reduct_like"/>
    <property type="match status" value="1"/>
</dbReference>
<dbReference type="PANTHER" id="PTHR46237">
    <property type="entry name" value="CYTOCHROME B5 REDUCTASE 4 FAMILY MEMBER"/>
    <property type="match status" value="1"/>
</dbReference>
<dbReference type="InterPro" id="IPR036400">
    <property type="entry name" value="Cyt_B5-like_heme/steroid_sf"/>
</dbReference>
<keyword evidence="12 17" id="KW-0408">Iron</keyword>
<comment type="catalytic activity">
    <reaction evidence="16">
        <text>2 Fe(III)-[cytochrome b5] + NADH = 2 Fe(II)-[cytochrome b5] + NAD(+) + H(+)</text>
        <dbReference type="Rhea" id="RHEA:46680"/>
        <dbReference type="Rhea" id="RHEA-COMP:10438"/>
        <dbReference type="Rhea" id="RHEA-COMP:10439"/>
        <dbReference type="ChEBI" id="CHEBI:15378"/>
        <dbReference type="ChEBI" id="CHEBI:29033"/>
        <dbReference type="ChEBI" id="CHEBI:29034"/>
        <dbReference type="ChEBI" id="CHEBI:57540"/>
        <dbReference type="ChEBI" id="CHEBI:57945"/>
        <dbReference type="EC" id="1.6.2.2"/>
    </reaction>
</comment>
<dbReference type="SUPFAM" id="SSF55856">
    <property type="entry name" value="Cytochrome b5-like heme/steroid binding domain"/>
    <property type="match status" value="1"/>
</dbReference>
<keyword evidence="7" id="KW-0285">Flavoprotein</keyword>
<evidence type="ECO:0000256" key="9">
    <source>
        <dbReference type="ARBA" id="ARBA00022824"/>
    </source>
</evidence>
<keyword evidence="9" id="KW-0256">Endoplasmic reticulum</keyword>
<evidence type="ECO:0000256" key="7">
    <source>
        <dbReference type="ARBA" id="ARBA00022630"/>
    </source>
</evidence>
<evidence type="ECO:0000256" key="11">
    <source>
        <dbReference type="ARBA" id="ARBA00023002"/>
    </source>
</evidence>
<keyword evidence="6 17" id="KW-0349">Heme</keyword>
<dbReference type="AlphaFoldDB" id="A0A7L3LLU1"/>
<comment type="cofactor">
    <cofactor evidence="1">
        <name>FAD</name>
        <dbReference type="ChEBI" id="CHEBI:57692"/>
    </cofactor>
</comment>
<dbReference type="Proteomes" id="UP000582182">
    <property type="component" value="Unassembled WGS sequence"/>
</dbReference>
<keyword evidence="10" id="KW-0274">FAD</keyword>
<evidence type="ECO:0000256" key="16">
    <source>
        <dbReference type="ARBA" id="ARBA00047682"/>
    </source>
</evidence>
<evidence type="ECO:0000256" key="15">
    <source>
        <dbReference type="ARBA" id="ARBA00031842"/>
    </source>
</evidence>
<dbReference type="InterPro" id="IPR037908">
    <property type="entry name" value="p23_NCB5OR"/>
</dbReference>
<dbReference type="OrthoDB" id="432299at2759"/>
<dbReference type="InterPro" id="IPR001199">
    <property type="entry name" value="Cyt_B5-like_heme/steroid-bd"/>
</dbReference>
<dbReference type="PRINTS" id="PR00406">
    <property type="entry name" value="CYTB5RDTASE"/>
</dbReference>
<evidence type="ECO:0000256" key="3">
    <source>
        <dbReference type="ARBA" id="ARBA00006105"/>
    </source>
</evidence>
<evidence type="ECO:0000256" key="2">
    <source>
        <dbReference type="ARBA" id="ARBA00004240"/>
    </source>
</evidence>
<dbReference type="InterPro" id="IPR001433">
    <property type="entry name" value="OxRdtase_FAD/NAD-bd"/>
</dbReference>
<dbReference type="InterPro" id="IPR008978">
    <property type="entry name" value="HSP20-like_chaperone"/>
</dbReference>
<feature type="domain" description="FAD-binding FR-type" evidence="20">
    <location>
        <begin position="254"/>
        <end position="366"/>
    </location>
</feature>
<dbReference type="Gene3D" id="3.10.120.10">
    <property type="entry name" value="Cytochrome b5-like heme/steroid binding domain"/>
    <property type="match status" value="1"/>
</dbReference>
<dbReference type="InterPro" id="IPR007052">
    <property type="entry name" value="CS_dom"/>
</dbReference>
<dbReference type="SUPFAM" id="SSF49764">
    <property type="entry name" value="HSP20-like chaperones"/>
    <property type="match status" value="1"/>
</dbReference>
<evidence type="ECO:0000256" key="6">
    <source>
        <dbReference type="ARBA" id="ARBA00022617"/>
    </source>
</evidence>
<evidence type="ECO:0000259" key="20">
    <source>
        <dbReference type="PROSITE" id="PS51384"/>
    </source>
</evidence>
<dbReference type="InterPro" id="IPR017927">
    <property type="entry name" value="FAD-bd_FR_type"/>
</dbReference>
<dbReference type="Gene3D" id="3.40.50.80">
    <property type="entry name" value="Nucleotide-binding domain of ferredoxin-NADP reductase (FNR) module"/>
    <property type="match status" value="1"/>
</dbReference>
<proteinExistence type="inferred from homology"/>
<dbReference type="GO" id="GO:0006801">
    <property type="term" value="P:superoxide metabolic process"/>
    <property type="evidence" value="ECO:0007669"/>
    <property type="project" value="TreeGrafter"/>
</dbReference>
<dbReference type="FunFam" id="2.60.40.790:FF:000019">
    <property type="entry name" value="cytochrome b5 reductase 4 isoform X1"/>
    <property type="match status" value="1"/>
</dbReference>
<dbReference type="Pfam" id="PF04969">
    <property type="entry name" value="CS"/>
    <property type="match status" value="1"/>
</dbReference>
<dbReference type="SUPFAM" id="SSF63380">
    <property type="entry name" value="Riboflavin synthase domain-like"/>
    <property type="match status" value="1"/>
</dbReference>
<comment type="caution">
    <text evidence="21">The sequence shown here is derived from an EMBL/GenBank/DDBJ whole genome shotgun (WGS) entry which is preliminary data.</text>
</comment>
<dbReference type="FunFam" id="2.40.30.10:FF:000063">
    <property type="entry name" value="Cytochrome b5 reductase 4"/>
    <property type="match status" value="1"/>
</dbReference>
<sequence>QVPLKPGRSLMDWIRLTKSGKDMTGLKGRLVEVTEDELAKHNKKEDCWICIRGFVYNVTPYMEYHPGGEDELMRAAGTDGTDLFDQVHRWVNYESMLKECLVGRMAVKPIAVSKGEVKLRVKFLLLFIPKLTVNVGNTWFFSSLYFWFYSYDWFQTDILITIVIYTKQKDMNAELVIVDCQDKRLRGEIILGDHSYLVEVDLDHAVQEDIAVNIAEKVGKVEIILKKKDNVHWNMLGQPLECHNTFIKRTDRGLFYRKCKLVSKTEVTHDTKLLCLMLPKSTHLRVPTGQHVYLKQIIAGIEAVKPYTPVLPFLPLDFKEPSHHDGAEIYLMIKIYPFGLFTQALDHLQIGDYISVSNPEGNFNKAQVQALEDLFLLAAGTGFTPMVKLLDLALTEVGCLRTVKLIFFNKTEDDILWRNQLEQLALKDERFEAHFILSQPTKDWVGKQGKISSSLLSEFVKRSRKDSKMLICICGPTPFTEQGVQ</sequence>
<organism evidence="21 22">
    <name type="scientific">Turnix velox</name>
    <name type="common">Little buttonquail</name>
    <dbReference type="NCBI Taxonomy" id="2529409"/>
    <lineage>
        <taxon>Eukaryota</taxon>
        <taxon>Metazoa</taxon>
        <taxon>Chordata</taxon>
        <taxon>Craniata</taxon>
        <taxon>Vertebrata</taxon>
        <taxon>Euteleostomi</taxon>
        <taxon>Archelosauria</taxon>
        <taxon>Archosauria</taxon>
        <taxon>Dinosauria</taxon>
        <taxon>Saurischia</taxon>
        <taxon>Theropoda</taxon>
        <taxon>Coelurosauria</taxon>
        <taxon>Aves</taxon>
        <taxon>Neognathae</taxon>
        <taxon>Neoaves</taxon>
        <taxon>Charadriiformes</taxon>
        <taxon>Turnicidae</taxon>
        <taxon>Turnix</taxon>
    </lineage>
</organism>
<dbReference type="Pfam" id="PF00173">
    <property type="entry name" value="Cyt-b5"/>
    <property type="match status" value="1"/>
</dbReference>
<dbReference type="SMART" id="SM01117">
    <property type="entry name" value="Cyt-b5"/>
    <property type="match status" value="1"/>
</dbReference>
<feature type="domain" description="CS" evidence="19">
    <location>
        <begin position="146"/>
        <end position="237"/>
    </location>
</feature>
<protein>
    <recommendedName>
        <fullName evidence="5">Cytochrome b5 reductase 4</fullName>
        <ecNumber evidence="4">1.6.2.2</ecNumber>
    </recommendedName>
    <alternativeName>
        <fullName evidence="15">Flavohemoprotein b5/b5R</fullName>
    </alternativeName>
    <alternativeName>
        <fullName evidence="14">cb5/cb5R</fullName>
    </alternativeName>
</protein>
<dbReference type="EMBL" id="VZTY01021106">
    <property type="protein sequence ID" value="NXU54581.1"/>
    <property type="molecule type" value="Genomic_DNA"/>
</dbReference>
<keyword evidence="8 17" id="KW-0479">Metal-binding</keyword>
<dbReference type="Gene3D" id="2.60.40.790">
    <property type="match status" value="1"/>
</dbReference>
<feature type="domain" description="Cytochrome b5 heme-binding" evidence="18">
    <location>
        <begin position="30"/>
        <end position="106"/>
    </location>
</feature>
<dbReference type="CDD" id="cd06490">
    <property type="entry name" value="p23_NCB5OR"/>
    <property type="match status" value="1"/>
</dbReference>
<evidence type="ECO:0000256" key="1">
    <source>
        <dbReference type="ARBA" id="ARBA00001974"/>
    </source>
</evidence>
<dbReference type="PROSITE" id="PS51384">
    <property type="entry name" value="FAD_FR"/>
    <property type="match status" value="1"/>
</dbReference>
<dbReference type="InterPro" id="IPR008333">
    <property type="entry name" value="Cbr1-like_FAD-bd_dom"/>
</dbReference>
<feature type="non-terminal residue" evidence="21">
    <location>
        <position position="1"/>
    </location>
</feature>
<evidence type="ECO:0000259" key="18">
    <source>
        <dbReference type="PROSITE" id="PS50255"/>
    </source>
</evidence>
<comment type="subcellular location">
    <subcellularLocation>
        <location evidence="2">Endoplasmic reticulum</location>
    </subcellularLocation>
</comment>
<dbReference type="InterPro" id="IPR039261">
    <property type="entry name" value="FNR_nucleotide-bd"/>
</dbReference>
<feature type="non-terminal residue" evidence="21">
    <location>
        <position position="485"/>
    </location>
</feature>
<comment type="similarity">
    <text evidence="17">Belongs to the cytochrome b5 family.</text>
</comment>
<dbReference type="PROSITE" id="PS50255">
    <property type="entry name" value="CYTOCHROME_B5_2"/>
    <property type="match status" value="1"/>
</dbReference>
<evidence type="ECO:0000313" key="21">
    <source>
        <dbReference type="EMBL" id="NXU54581.1"/>
    </source>
</evidence>
<comment type="similarity">
    <text evidence="3">Belongs to the flavoprotein pyridine nucleotide cytochrome reductase family.</text>
</comment>
<reference evidence="21 22" key="1">
    <citation type="submission" date="2019-09" db="EMBL/GenBank/DDBJ databases">
        <title>Bird 10,000 Genomes (B10K) Project - Family phase.</title>
        <authorList>
            <person name="Zhang G."/>
        </authorList>
    </citation>
    <scope>NUCLEOTIDE SEQUENCE [LARGE SCALE GENOMIC DNA]</scope>
    <source>
        <strain evidence="21">B10K-DU-029-46</strain>
    </source>
</reference>
<keyword evidence="11" id="KW-0560">Oxidoreductase</keyword>
<dbReference type="PANTHER" id="PTHR46237:SF1">
    <property type="entry name" value="CYTOCHROME B5 REDUCTASE 4"/>
    <property type="match status" value="1"/>
</dbReference>
<dbReference type="PROSITE" id="PS00191">
    <property type="entry name" value="CYTOCHROME_B5_1"/>
    <property type="match status" value="1"/>
</dbReference>
<dbReference type="InterPro" id="IPR051872">
    <property type="entry name" value="Cytochrome_b5/Flavoprotein_Rdt"/>
</dbReference>
<dbReference type="GO" id="GO:0020037">
    <property type="term" value="F:heme binding"/>
    <property type="evidence" value="ECO:0007669"/>
    <property type="project" value="UniProtKB-UniRule"/>
</dbReference>
<dbReference type="FunFam" id="3.10.120.10:FF:000001">
    <property type="entry name" value="Cytochrome b5 reductase 4"/>
    <property type="match status" value="1"/>
</dbReference>
<evidence type="ECO:0000256" key="10">
    <source>
        <dbReference type="ARBA" id="ARBA00022827"/>
    </source>
</evidence>
<evidence type="ECO:0000256" key="4">
    <source>
        <dbReference type="ARBA" id="ARBA00012011"/>
    </source>
</evidence>
<dbReference type="Pfam" id="PF00175">
    <property type="entry name" value="NAD_binding_1"/>
    <property type="match status" value="1"/>
</dbReference>
<dbReference type="Gene3D" id="2.40.30.10">
    <property type="entry name" value="Translation factors"/>
    <property type="match status" value="1"/>
</dbReference>
<dbReference type="InterPro" id="IPR018506">
    <property type="entry name" value="Cyt_B5_heme-BS"/>
</dbReference>
<gene>
    <name evidence="21" type="primary">Cyb5r4</name>
    <name evidence="21" type="ORF">TURVEL_R10233</name>
</gene>
<dbReference type="EC" id="1.6.2.2" evidence="4"/>
<accession>A0A7L3LLU1</accession>
<evidence type="ECO:0000256" key="13">
    <source>
        <dbReference type="ARBA" id="ARBA00023027"/>
    </source>
</evidence>
<dbReference type="GO" id="GO:0046872">
    <property type="term" value="F:metal ion binding"/>
    <property type="evidence" value="ECO:0007669"/>
    <property type="project" value="UniProtKB-UniRule"/>
</dbReference>
<keyword evidence="22" id="KW-1185">Reference proteome</keyword>
<dbReference type="GO" id="GO:0005783">
    <property type="term" value="C:endoplasmic reticulum"/>
    <property type="evidence" value="ECO:0007669"/>
    <property type="project" value="UniProtKB-SubCell"/>
</dbReference>
<dbReference type="Pfam" id="PF00970">
    <property type="entry name" value="FAD_binding_6"/>
    <property type="match status" value="1"/>
</dbReference>
<dbReference type="FunFam" id="3.40.50.80:FF:000021">
    <property type="entry name" value="Cytochrome b5 reductase 4"/>
    <property type="match status" value="1"/>
</dbReference>
<dbReference type="PROSITE" id="PS51203">
    <property type="entry name" value="CS"/>
    <property type="match status" value="1"/>
</dbReference>
<evidence type="ECO:0000256" key="5">
    <source>
        <dbReference type="ARBA" id="ARBA00022339"/>
    </source>
</evidence>
<evidence type="ECO:0000256" key="14">
    <source>
        <dbReference type="ARBA" id="ARBA00030883"/>
    </source>
</evidence>
<keyword evidence="13" id="KW-0520">NAD</keyword>
<evidence type="ECO:0000256" key="12">
    <source>
        <dbReference type="ARBA" id="ARBA00023004"/>
    </source>
</evidence>
<evidence type="ECO:0000256" key="17">
    <source>
        <dbReference type="RuleBase" id="RU362121"/>
    </source>
</evidence>
<evidence type="ECO:0000256" key="8">
    <source>
        <dbReference type="ARBA" id="ARBA00022723"/>
    </source>
</evidence>
<dbReference type="InterPro" id="IPR017938">
    <property type="entry name" value="Riboflavin_synthase-like_b-brl"/>
</dbReference>
<dbReference type="SUPFAM" id="SSF52343">
    <property type="entry name" value="Ferredoxin reductase-like, C-terminal NADP-linked domain"/>
    <property type="match status" value="1"/>
</dbReference>